<dbReference type="EnsemblPlants" id="KQL28184">
    <property type="protein sequence ID" value="KQL28184"/>
    <property type="gene ID" value="SETIT_016977mg"/>
</dbReference>
<evidence type="ECO:0000256" key="1">
    <source>
        <dbReference type="SAM" id="MobiDB-lite"/>
    </source>
</evidence>
<accession>K3YRT3</accession>
<name>K3YRT3_SETIT</name>
<dbReference type="OMA" id="IHRQDAN"/>
<feature type="compositionally biased region" description="Basic and acidic residues" evidence="1">
    <location>
        <begin position="40"/>
        <end position="57"/>
    </location>
</feature>
<evidence type="ECO:0000313" key="2">
    <source>
        <dbReference type="EnsemblPlants" id="KQL28184"/>
    </source>
</evidence>
<feature type="region of interest" description="Disordered" evidence="1">
    <location>
        <begin position="40"/>
        <end position="79"/>
    </location>
</feature>
<dbReference type="FunCoup" id="K3YRT3">
    <property type="interactions" value="218"/>
</dbReference>
<dbReference type="InParanoid" id="K3YRT3"/>
<dbReference type="Gramene" id="KQL28184">
    <property type="protein sequence ID" value="KQL28184"/>
    <property type="gene ID" value="SETIT_016977mg"/>
</dbReference>
<dbReference type="eggNOG" id="ENOG502R3D5">
    <property type="taxonomic scope" value="Eukaryota"/>
</dbReference>
<organism evidence="2 3">
    <name type="scientific">Setaria italica</name>
    <name type="common">Foxtail millet</name>
    <name type="synonym">Panicum italicum</name>
    <dbReference type="NCBI Taxonomy" id="4555"/>
    <lineage>
        <taxon>Eukaryota</taxon>
        <taxon>Viridiplantae</taxon>
        <taxon>Streptophyta</taxon>
        <taxon>Embryophyta</taxon>
        <taxon>Tracheophyta</taxon>
        <taxon>Spermatophyta</taxon>
        <taxon>Magnoliopsida</taxon>
        <taxon>Liliopsida</taxon>
        <taxon>Poales</taxon>
        <taxon>Poaceae</taxon>
        <taxon>PACMAD clade</taxon>
        <taxon>Panicoideae</taxon>
        <taxon>Panicodae</taxon>
        <taxon>Paniceae</taxon>
        <taxon>Cenchrinae</taxon>
        <taxon>Setaria</taxon>
    </lineage>
</organism>
<dbReference type="EMBL" id="AGNK02000053">
    <property type="status" value="NOT_ANNOTATED_CDS"/>
    <property type="molecule type" value="Genomic_DNA"/>
</dbReference>
<dbReference type="PANTHER" id="PTHR33085:SF69">
    <property type="entry name" value="OS07G0234700 PROTEIN"/>
    <property type="match status" value="1"/>
</dbReference>
<reference evidence="2" key="2">
    <citation type="submission" date="2018-08" db="UniProtKB">
        <authorList>
            <consortium name="EnsemblPlants"/>
        </authorList>
    </citation>
    <scope>IDENTIFICATION</scope>
    <source>
        <strain evidence="2">Yugu1</strain>
    </source>
</reference>
<reference evidence="3" key="1">
    <citation type="journal article" date="2012" name="Nat. Biotechnol.">
        <title>Reference genome sequence of the model plant Setaria.</title>
        <authorList>
            <person name="Bennetzen J.L."/>
            <person name="Schmutz J."/>
            <person name="Wang H."/>
            <person name="Percifield R."/>
            <person name="Hawkins J."/>
            <person name="Pontaroli A.C."/>
            <person name="Estep M."/>
            <person name="Feng L."/>
            <person name="Vaughn J.N."/>
            <person name="Grimwood J."/>
            <person name="Jenkins J."/>
            <person name="Barry K."/>
            <person name="Lindquist E."/>
            <person name="Hellsten U."/>
            <person name="Deshpande S."/>
            <person name="Wang X."/>
            <person name="Wu X."/>
            <person name="Mitros T."/>
            <person name="Triplett J."/>
            <person name="Yang X."/>
            <person name="Ye C.Y."/>
            <person name="Mauro-Herrera M."/>
            <person name="Wang L."/>
            <person name="Li P."/>
            <person name="Sharma M."/>
            <person name="Sharma R."/>
            <person name="Ronald P.C."/>
            <person name="Panaud O."/>
            <person name="Kellogg E.A."/>
            <person name="Brutnell T.P."/>
            <person name="Doust A.N."/>
            <person name="Tuskan G.A."/>
            <person name="Rokhsar D."/>
            <person name="Devos K.M."/>
        </authorList>
    </citation>
    <scope>NUCLEOTIDE SEQUENCE [LARGE SCALE GENOMIC DNA]</scope>
    <source>
        <strain evidence="3">cv. Yugu1</strain>
    </source>
</reference>
<dbReference type="Pfam" id="PF07893">
    <property type="entry name" value="DUF1668"/>
    <property type="match status" value="1"/>
</dbReference>
<dbReference type="HOGENOM" id="CLU_021283_2_1_1"/>
<protein>
    <submittedName>
        <fullName evidence="2">Uncharacterized protein</fullName>
    </submittedName>
</protein>
<dbReference type="AlphaFoldDB" id="K3YRT3"/>
<proteinExistence type="predicted"/>
<keyword evidence="3" id="KW-1185">Reference proteome</keyword>
<dbReference type="PANTHER" id="PTHR33085">
    <property type="entry name" value="OS12G0113100 PROTEIN-RELATED"/>
    <property type="match status" value="1"/>
</dbReference>
<dbReference type="InterPro" id="IPR012871">
    <property type="entry name" value="DUF1668_ORYSA"/>
</dbReference>
<dbReference type="Proteomes" id="UP000004995">
    <property type="component" value="Unassembled WGS sequence"/>
</dbReference>
<sequence>MWACRSFLSRPRTLLNSIRRRVTVTEPPVVVLAAASRGLVSDRSDGDRPDDPKDDKAAATSATCNAGEPETPGTSRKAPALADRCKGHRAASLTDTGEKKHLYLVLDDAKYGFGIHKLDIDNNAAAAGGPDVDVPDDSVKFEALPCLPKPPMTRIYNVVGMGPGFRDTYDSRTDGDTLTFDTKTAELALHPDLPVGLHQNCVRLAVAVGNMLYVVEDGTQYHGADYDDEFCWGGLHCLKLEDDTDTATTDGCPEDEEKPSRSAADDQWYWHPTNACFYTSTRWFWSSDPRMLPLSPAGITAHAVHPSGRAFFVSVHCYHVEDHRGRGTFSYDTERGQWRRHGDWELPFVGKAHYHRGLRAWVGLHKHGSAYKGFKPDGYLCACKVPRLYGVIAPEWKLGKERLFCLEDPQRHVEAKLVDMGGGGGTFCLVEIMTAPGVVDRKGRCIADDGEKCVLRLTTFRVEFDDDRELITTDRRSAGTFKLSKYHDFSRIFSDYWQAFWA</sequence>
<evidence type="ECO:0000313" key="3">
    <source>
        <dbReference type="Proteomes" id="UP000004995"/>
    </source>
</evidence>